<keyword evidence="2" id="KW-1185">Reference proteome</keyword>
<proteinExistence type="predicted"/>
<gene>
    <name evidence="1" type="ORF">Plil01_001586300</name>
</gene>
<name>A0A9W6XF19_9STRA</name>
<accession>A0A9W6XF19</accession>
<dbReference type="OrthoDB" id="194358at2759"/>
<reference evidence="1" key="1">
    <citation type="submission" date="2023-04" db="EMBL/GenBank/DDBJ databases">
        <title>Phytophthora lilii NBRC 32176.</title>
        <authorList>
            <person name="Ichikawa N."/>
            <person name="Sato H."/>
            <person name="Tonouchi N."/>
        </authorList>
    </citation>
    <scope>NUCLEOTIDE SEQUENCE</scope>
    <source>
        <strain evidence="1">NBRC 32176</strain>
    </source>
</reference>
<evidence type="ECO:0000313" key="2">
    <source>
        <dbReference type="Proteomes" id="UP001165083"/>
    </source>
</evidence>
<sequence length="361" mass="41337">MKNAANQEIVNRACQVWSSENSALFPTEFRQVSLAYALISKRQRDAYEAEKVAVRRDLTQLKQVLQRKCVEAKVRYDHEIRGSSFEPTLMRRLSSMETADSRYDEDRRVLLFEIQEAVDKLRDSERPRFIPEAAILNILSFCGRHWFDVDPQRPRLSRKKKTKKTAETKALMMSGAPPTTYRPHPDQLPKELEAEFNSFQHQLKELCDQLQATVGNENFDTANGVSKDANGASLATLDVFVEQGENLPLRDRRIGDMVRDDNRPKQKSAVPSIQKELSVQVVDSKREDVAGEVIIPLRSLLDQKDHSEWHVMPPTLRQQILEKKPRDRPARVRVSAKLTHTKVKCNSAAEVPIYYLSGSSI</sequence>
<comment type="caution">
    <text evidence="1">The sequence shown here is derived from an EMBL/GenBank/DDBJ whole genome shotgun (WGS) entry which is preliminary data.</text>
</comment>
<evidence type="ECO:0000313" key="1">
    <source>
        <dbReference type="EMBL" id="GMF37753.1"/>
    </source>
</evidence>
<dbReference type="AlphaFoldDB" id="A0A9W6XF19"/>
<dbReference type="Proteomes" id="UP001165083">
    <property type="component" value="Unassembled WGS sequence"/>
</dbReference>
<protein>
    <submittedName>
        <fullName evidence="1">Unnamed protein product</fullName>
    </submittedName>
</protein>
<dbReference type="EMBL" id="BSXW01001574">
    <property type="protein sequence ID" value="GMF37753.1"/>
    <property type="molecule type" value="Genomic_DNA"/>
</dbReference>
<organism evidence="1 2">
    <name type="scientific">Phytophthora lilii</name>
    <dbReference type="NCBI Taxonomy" id="2077276"/>
    <lineage>
        <taxon>Eukaryota</taxon>
        <taxon>Sar</taxon>
        <taxon>Stramenopiles</taxon>
        <taxon>Oomycota</taxon>
        <taxon>Peronosporomycetes</taxon>
        <taxon>Peronosporales</taxon>
        <taxon>Peronosporaceae</taxon>
        <taxon>Phytophthora</taxon>
    </lineage>
</organism>